<dbReference type="RefSeq" id="WP_256533301.1">
    <property type="nucleotide sequence ID" value="NZ_CP101824.1"/>
</dbReference>
<dbReference type="EMBL" id="JBHSAQ010000013">
    <property type="protein sequence ID" value="MFC3959788.1"/>
    <property type="molecule type" value="Genomic_DNA"/>
</dbReference>
<accession>A0ABD5NRS8</accession>
<gene>
    <name evidence="2" type="ORF">ACFOUR_15605</name>
</gene>
<evidence type="ECO:0000313" key="2">
    <source>
        <dbReference type="EMBL" id="MFC3959788.1"/>
    </source>
</evidence>
<dbReference type="GeneID" id="73902414"/>
<keyword evidence="1" id="KW-0812">Transmembrane</keyword>
<organism evidence="2 3">
    <name type="scientific">Halovivax cerinus</name>
    <dbReference type="NCBI Taxonomy" id="1487865"/>
    <lineage>
        <taxon>Archaea</taxon>
        <taxon>Methanobacteriati</taxon>
        <taxon>Methanobacteriota</taxon>
        <taxon>Stenosarchaea group</taxon>
        <taxon>Halobacteria</taxon>
        <taxon>Halobacteriales</taxon>
        <taxon>Natrialbaceae</taxon>
        <taxon>Halovivax</taxon>
    </lineage>
</organism>
<feature type="transmembrane region" description="Helical" evidence="1">
    <location>
        <begin position="57"/>
        <end position="84"/>
    </location>
</feature>
<feature type="transmembrane region" description="Helical" evidence="1">
    <location>
        <begin position="17"/>
        <end position="37"/>
    </location>
</feature>
<sequence>MPALPVTRSSFATWDRISVAGLLSAIAVLWLAARAFFLMPSTGITTELGRVSVVPVVIGVLAYSYTYPVASIPELVLVTVWGIFAQRIANYGWYLTFETMGTVSISASLLSGTAQARLMVLLRFLGLAIVFAGFYAAAGSRRDRSVISALIMLAVPAVLLAIQVIV</sequence>
<keyword evidence="3" id="KW-1185">Reference proteome</keyword>
<feature type="transmembrane region" description="Helical" evidence="1">
    <location>
        <begin position="91"/>
        <end position="110"/>
    </location>
</feature>
<evidence type="ECO:0000256" key="1">
    <source>
        <dbReference type="SAM" id="Phobius"/>
    </source>
</evidence>
<name>A0ABD5NRS8_9EURY</name>
<comment type="caution">
    <text evidence="2">The sequence shown here is derived from an EMBL/GenBank/DDBJ whole genome shotgun (WGS) entry which is preliminary data.</text>
</comment>
<protein>
    <submittedName>
        <fullName evidence="2">Uncharacterized protein</fullName>
    </submittedName>
</protein>
<reference evidence="2 3" key="1">
    <citation type="journal article" date="2019" name="Int. J. Syst. Evol. Microbiol.">
        <title>The Global Catalogue of Microorganisms (GCM) 10K type strain sequencing project: providing services to taxonomists for standard genome sequencing and annotation.</title>
        <authorList>
            <consortium name="The Broad Institute Genomics Platform"/>
            <consortium name="The Broad Institute Genome Sequencing Center for Infectious Disease"/>
            <person name="Wu L."/>
            <person name="Ma J."/>
        </authorList>
    </citation>
    <scope>NUCLEOTIDE SEQUENCE [LARGE SCALE GENOMIC DNA]</scope>
    <source>
        <strain evidence="2 3">IBRC-M 10256</strain>
    </source>
</reference>
<feature type="transmembrane region" description="Helical" evidence="1">
    <location>
        <begin position="145"/>
        <end position="165"/>
    </location>
</feature>
<keyword evidence="1" id="KW-1133">Transmembrane helix</keyword>
<evidence type="ECO:0000313" key="3">
    <source>
        <dbReference type="Proteomes" id="UP001595846"/>
    </source>
</evidence>
<dbReference type="AlphaFoldDB" id="A0ABD5NRS8"/>
<proteinExistence type="predicted"/>
<feature type="transmembrane region" description="Helical" evidence="1">
    <location>
        <begin position="116"/>
        <end position="138"/>
    </location>
</feature>
<keyword evidence="1" id="KW-0472">Membrane</keyword>
<dbReference type="Proteomes" id="UP001595846">
    <property type="component" value="Unassembled WGS sequence"/>
</dbReference>